<evidence type="ECO:0000313" key="1">
    <source>
        <dbReference type="EMBL" id="CAH2277160.1"/>
    </source>
</evidence>
<proteinExistence type="predicted"/>
<dbReference type="Proteomes" id="UP001295444">
    <property type="component" value="Chromosome 03"/>
</dbReference>
<name>A0AAD1RS73_PELCU</name>
<evidence type="ECO:0000313" key="2">
    <source>
        <dbReference type="Proteomes" id="UP001295444"/>
    </source>
</evidence>
<accession>A0AAD1RS73</accession>
<protein>
    <submittedName>
        <fullName evidence="1">Uncharacterized protein</fullName>
    </submittedName>
</protein>
<reference evidence="1" key="1">
    <citation type="submission" date="2022-03" db="EMBL/GenBank/DDBJ databases">
        <authorList>
            <person name="Alioto T."/>
            <person name="Alioto T."/>
            <person name="Gomez Garrido J."/>
        </authorList>
    </citation>
    <scope>NUCLEOTIDE SEQUENCE</scope>
</reference>
<dbReference type="EMBL" id="OW240914">
    <property type="protein sequence ID" value="CAH2277160.1"/>
    <property type="molecule type" value="Genomic_DNA"/>
</dbReference>
<organism evidence="1 2">
    <name type="scientific">Pelobates cultripes</name>
    <name type="common">Western spadefoot toad</name>
    <dbReference type="NCBI Taxonomy" id="61616"/>
    <lineage>
        <taxon>Eukaryota</taxon>
        <taxon>Metazoa</taxon>
        <taxon>Chordata</taxon>
        <taxon>Craniata</taxon>
        <taxon>Vertebrata</taxon>
        <taxon>Euteleostomi</taxon>
        <taxon>Amphibia</taxon>
        <taxon>Batrachia</taxon>
        <taxon>Anura</taxon>
        <taxon>Pelobatoidea</taxon>
        <taxon>Pelobatidae</taxon>
        <taxon>Pelobates</taxon>
    </lineage>
</organism>
<keyword evidence="2" id="KW-1185">Reference proteome</keyword>
<dbReference type="AlphaFoldDB" id="A0AAD1RS73"/>
<gene>
    <name evidence="1" type="ORF">PECUL_23A036851</name>
</gene>
<sequence length="129" mass="14530">MAKQQNGVSEPQPEASSIAPAMSIRAIRLAQRMQDYKDATGGQVSLRELLAIAAEDLAREDHDHQVNVTAAMVSPSSQTEGPHLKVSVQSFSMFDDKKDDIDRFLQDFEQQCELNHLPPDDWVRYWMGD</sequence>